<proteinExistence type="predicted"/>
<keyword evidence="2" id="KW-1185">Reference proteome</keyword>
<reference evidence="1 2" key="1">
    <citation type="journal article" date="2015" name="Genome Biol.">
        <title>Comparative genomics of Steinernema reveals deeply conserved gene regulatory networks.</title>
        <authorList>
            <person name="Dillman A.R."/>
            <person name="Macchietto M."/>
            <person name="Porter C.F."/>
            <person name="Rogers A."/>
            <person name="Williams B."/>
            <person name="Antoshechkin I."/>
            <person name="Lee M.M."/>
            <person name="Goodwin Z."/>
            <person name="Lu X."/>
            <person name="Lewis E.E."/>
            <person name="Goodrich-Blair H."/>
            <person name="Stock S.P."/>
            <person name="Adams B.J."/>
            <person name="Sternberg P.W."/>
            <person name="Mortazavi A."/>
        </authorList>
    </citation>
    <scope>NUCLEOTIDE SEQUENCE [LARGE SCALE GENOMIC DNA]</scope>
    <source>
        <strain evidence="1 2">ALL</strain>
    </source>
</reference>
<dbReference type="EMBL" id="AZBU02000007">
    <property type="protein sequence ID" value="TKR69834.1"/>
    <property type="molecule type" value="Genomic_DNA"/>
</dbReference>
<evidence type="ECO:0000313" key="1">
    <source>
        <dbReference type="EMBL" id="TKR69834.1"/>
    </source>
</evidence>
<reference evidence="1 2" key="2">
    <citation type="journal article" date="2019" name="G3 (Bethesda)">
        <title>Hybrid Assembly of the Genome of the Entomopathogenic Nematode Steinernema carpocapsae Identifies the X-Chromosome.</title>
        <authorList>
            <person name="Serra L."/>
            <person name="Macchietto M."/>
            <person name="Macias-Munoz A."/>
            <person name="McGill C.J."/>
            <person name="Rodriguez I.M."/>
            <person name="Rodriguez B."/>
            <person name="Murad R."/>
            <person name="Mortazavi A."/>
        </authorList>
    </citation>
    <scope>NUCLEOTIDE SEQUENCE [LARGE SCALE GENOMIC DNA]</scope>
    <source>
        <strain evidence="1 2">ALL</strain>
    </source>
</reference>
<dbReference type="AlphaFoldDB" id="A0A4U5MKB2"/>
<protein>
    <submittedName>
        <fullName evidence="1">Uncharacterized protein</fullName>
    </submittedName>
</protein>
<dbReference type="Proteomes" id="UP000298663">
    <property type="component" value="Unassembled WGS sequence"/>
</dbReference>
<organism evidence="1 2">
    <name type="scientific">Steinernema carpocapsae</name>
    <name type="common">Entomopathogenic nematode</name>
    <dbReference type="NCBI Taxonomy" id="34508"/>
    <lineage>
        <taxon>Eukaryota</taxon>
        <taxon>Metazoa</taxon>
        <taxon>Ecdysozoa</taxon>
        <taxon>Nematoda</taxon>
        <taxon>Chromadorea</taxon>
        <taxon>Rhabditida</taxon>
        <taxon>Tylenchina</taxon>
        <taxon>Panagrolaimomorpha</taxon>
        <taxon>Strongyloidoidea</taxon>
        <taxon>Steinernematidae</taxon>
        <taxon>Steinernema</taxon>
    </lineage>
</organism>
<comment type="caution">
    <text evidence="1">The sequence shown here is derived from an EMBL/GenBank/DDBJ whole genome shotgun (WGS) entry which is preliminary data.</text>
</comment>
<evidence type="ECO:0000313" key="2">
    <source>
        <dbReference type="Proteomes" id="UP000298663"/>
    </source>
</evidence>
<sequence>MSDQTVGAHSHTNLHFQLFPNCAVVGINHVFLIPRTQLANFQVTAPDAKRFFFFYGYSTKIYKNSQQTLNFDA</sequence>
<gene>
    <name evidence="1" type="ORF">L596_021935</name>
</gene>
<name>A0A4U5MKB2_STECR</name>
<accession>A0A4U5MKB2</accession>